<name>A0A291RGP7_9NOCA</name>
<dbReference type="Proteomes" id="UP000221961">
    <property type="component" value="Chromosome"/>
</dbReference>
<organism evidence="1 2">
    <name type="scientific">Nocardia terpenica</name>
    <dbReference type="NCBI Taxonomy" id="455432"/>
    <lineage>
        <taxon>Bacteria</taxon>
        <taxon>Bacillati</taxon>
        <taxon>Actinomycetota</taxon>
        <taxon>Actinomycetes</taxon>
        <taxon>Mycobacteriales</taxon>
        <taxon>Nocardiaceae</taxon>
        <taxon>Nocardia</taxon>
    </lineage>
</organism>
<dbReference type="NCBIfam" id="TIGR02547">
    <property type="entry name" value="casA_cse1"/>
    <property type="match status" value="1"/>
</dbReference>
<sequence>MRDVTVDFDLLEQPWIQATDLDGNPRELSLRDIFHRAPELTALAGEVPTQSFATLRLLLAVLRRSLADCAGAPEEIWDSLWNNGSRSRGLPFGEIDEYLTKHRNRFRLFDPSVPFMQVADLRTQTDAVGSLDRLIADVPNGDKYFTTRAGLAVERIDFAEAARWLVHAHAFDPSGIKTGAVGDRRVKNNKGYPIGVAWAGGLGGVFVEGATLAETLLLNLVLRAPDGNRFRDDDLPVWERAPDTAAQRKETIPTGPVDLFTWQSRRIRLVHNSSHVTGVVLCNGDALEPFNRQAIEPMTGWRYSEIQTKKSGQPRHYPVSHDPQRALWRGLTALVGEIANPSPATGRAIAPGVAEWIRYLIDDDVLDPAHPVRLHATGMQYINNQSVVGDIIDDTLGFRAALLATDPNLRTCALNAVQVADDSVDALATLAGNLARAIGGDPLGARQRARERGFFALDAPYRRWLTTLDPAEGAYDRYDTGWQTTVRSVIEPVGRDLLLTAGPPAWTGREIDGQLIDAGRAEIWFRHRLRKLLPDAYPRTTEHEEPEA</sequence>
<accession>A0A291RGP7</accession>
<dbReference type="RefSeq" id="WP_098693948.1">
    <property type="nucleotide sequence ID" value="NZ_CP023778.1"/>
</dbReference>
<protein>
    <submittedName>
        <fullName evidence="1">Type I-E CRISPR-associated protein Cse1/CasA</fullName>
    </submittedName>
</protein>
<dbReference type="EMBL" id="CP023778">
    <property type="protein sequence ID" value="ATL66771.1"/>
    <property type="molecule type" value="Genomic_DNA"/>
</dbReference>
<dbReference type="Pfam" id="PF09481">
    <property type="entry name" value="CRISPR_Cse1"/>
    <property type="match status" value="1"/>
</dbReference>
<dbReference type="InterPro" id="IPR013381">
    <property type="entry name" value="CRISPR-assoc_prot_Cse1"/>
</dbReference>
<reference evidence="1 2" key="1">
    <citation type="submission" date="2017-10" db="EMBL/GenBank/DDBJ databases">
        <title>Comparative genomics between pathogenic Norcardia.</title>
        <authorList>
            <person name="Zeng L."/>
        </authorList>
    </citation>
    <scope>NUCLEOTIDE SEQUENCE [LARGE SCALE GENOMIC DNA]</scope>
    <source>
        <strain evidence="1 2">NC_YFY_NT001</strain>
    </source>
</reference>
<dbReference type="KEGG" id="ntp:CRH09_11695"/>
<dbReference type="AlphaFoldDB" id="A0A291RGP7"/>
<evidence type="ECO:0000313" key="2">
    <source>
        <dbReference type="Proteomes" id="UP000221961"/>
    </source>
</evidence>
<gene>
    <name evidence="1" type="primary">casA</name>
    <name evidence="1" type="ORF">CRH09_11695</name>
</gene>
<dbReference type="Gene3D" id="1.10.132.100">
    <property type="match status" value="1"/>
</dbReference>
<dbReference type="GeneID" id="88358067"/>
<proteinExistence type="predicted"/>
<evidence type="ECO:0000313" key="1">
    <source>
        <dbReference type="EMBL" id="ATL66771.1"/>
    </source>
</evidence>
<dbReference type="CDD" id="cd09729">
    <property type="entry name" value="Cse1_I-E"/>
    <property type="match status" value="1"/>
</dbReference>